<reference evidence="2 3" key="1">
    <citation type="journal article" date="2023" name="Nucleic Acids Res.">
        <title>The hologenome of Daphnia magna reveals possible DNA methylation and microbiome-mediated evolution of the host genome.</title>
        <authorList>
            <person name="Chaturvedi A."/>
            <person name="Li X."/>
            <person name="Dhandapani V."/>
            <person name="Marshall H."/>
            <person name="Kissane S."/>
            <person name="Cuenca-Cambronero M."/>
            <person name="Asole G."/>
            <person name="Calvet F."/>
            <person name="Ruiz-Romero M."/>
            <person name="Marangio P."/>
            <person name="Guigo R."/>
            <person name="Rago D."/>
            <person name="Mirbahai L."/>
            <person name="Eastwood N."/>
            <person name="Colbourne J.K."/>
            <person name="Zhou J."/>
            <person name="Mallon E."/>
            <person name="Orsini L."/>
        </authorList>
    </citation>
    <scope>NUCLEOTIDE SEQUENCE [LARGE SCALE GENOMIC DNA]</scope>
    <source>
        <strain evidence="2">LRV0_1</strain>
    </source>
</reference>
<evidence type="ECO:0000259" key="1">
    <source>
        <dbReference type="Pfam" id="PF13733"/>
    </source>
</evidence>
<dbReference type="PANTHER" id="PTHR19300:SF57">
    <property type="entry name" value="BETA-1,4-N-ACETYLGALACTOSAMINYLTRANSFERASE"/>
    <property type="match status" value="1"/>
</dbReference>
<proteinExistence type="predicted"/>
<dbReference type="InterPro" id="IPR003859">
    <property type="entry name" value="Galactosyl_T"/>
</dbReference>
<dbReference type="InterPro" id="IPR029044">
    <property type="entry name" value="Nucleotide-diphossugar_trans"/>
</dbReference>
<dbReference type="Pfam" id="PF13733">
    <property type="entry name" value="Glyco_transf_7N"/>
    <property type="match status" value="1"/>
</dbReference>
<comment type="caution">
    <text evidence="2">The sequence shown here is derived from an EMBL/GenBank/DDBJ whole genome shotgun (WGS) entry which is preliminary data.</text>
</comment>
<name>A0ABQ9Z3Z4_9CRUS</name>
<dbReference type="InterPro" id="IPR027995">
    <property type="entry name" value="Galactosyl_T_N"/>
</dbReference>
<dbReference type="EMBL" id="JAOYFB010000002">
    <property type="protein sequence ID" value="KAK4007165.1"/>
    <property type="molecule type" value="Genomic_DNA"/>
</dbReference>
<organism evidence="2 3">
    <name type="scientific">Daphnia magna</name>
    <dbReference type="NCBI Taxonomy" id="35525"/>
    <lineage>
        <taxon>Eukaryota</taxon>
        <taxon>Metazoa</taxon>
        <taxon>Ecdysozoa</taxon>
        <taxon>Arthropoda</taxon>
        <taxon>Crustacea</taxon>
        <taxon>Branchiopoda</taxon>
        <taxon>Diplostraca</taxon>
        <taxon>Cladocera</taxon>
        <taxon>Anomopoda</taxon>
        <taxon>Daphniidae</taxon>
        <taxon>Daphnia</taxon>
    </lineage>
</organism>
<protein>
    <recommendedName>
        <fullName evidence="1">Galactosyltransferase N-terminal domain-containing protein</fullName>
    </recommendedName>
</protein>
<dbReference type="Proteomes" id="UP001234178">
    <property type="component" value="Unassembled WGS sequence"/>
</dbReference>
<sequence>MLMNIGFTEAQSQESFQCFIFHDIDLLPENDGNYYSCPENWRPRHMSFLVDLFQYNLKLKYDIPLAFVKNL</sequence>
<feature type="domain" description="Galactosyltransferase N-terminal" evidence="1">
    <location>
        <begin position="1"/>
        <end position="38"/>
    </location>
</feature>
<evidence type="ECO:0000313" key="2">
    <source>
        <dbReference type="EMBL" id="KAK4007165.1"/>
    </source>
</evidence>
<dbReference type="Gene3D" id="3.90.550.10">
    <property type="entry name" value="Spore Coat Polysaccharide Biosynthesis Protein SpsA, Chain A"/>
    <property type="match status" value="1"/>
</dbReference>
<keyword evidence="3" id="KW-1185">Reference proteome</keyword>
<dbReference type="PANTHER" id="PTHR19300">
    <property type="entry name" value="BETA-1,4-GALACTOSYLTRANSFERASE"/>
    <property type="match status" value="1"/>
</dbReference>
<gene>
    <name evidence="2" type="ORF">OUZ56_012327</name>
</gene>
<accession>A0ABQ9Z3Z4</accession>
<evidence type="ECO:0000313" key="3">
    <source>
        <dbReference type="Proteomes" id="UP001234178"/>
    </source>
</evidence>